<evidence type="ECO:0000313" key="3">
    <source>
        <dbReference type="Proteomes" id="UP000735302"/>
    </source>
</evidence>
<organism evidence="2 3">
    <name type="scientific">Plakobranchus ocellatus</name>
    <dbReference type="NCBI Taxonomy" id="259542"/>
    <lineage>
        <taxon>Eukaryota</taxon>
        <taxon>Metazoa</taxon>
        <taxon>Spiralia</taxon>
        <taxon>Lophotrochozoa</taxon>
        <taxon>Mollusca</taxon>
        <taxon>Gastropoda</taxon>
        <taxon>Heterobranchia</taxon>
        <taxon>Euthyneura</taxon>
        <taxon>Panpulmonata</taxon>
        <taxon>Sacoglossa</taxon>
        <taxon>Placobranchoidea</taxon>
        <taxon>Plakobranchidae</taxon>
        <taxon>Plakobranchus</taxon>
    </lineage>
</organism>
<proteinExistence type="predicted"/>
<evidence type="ECO:0000256" key="1">
    <source>
        <dbReference type="SAM" id="MobiDB-lite"/>
    </source>
</evidence>
<feature type="compositionally biased region" description="Gly residues" evidence="1">
    <location>
        <begin position="17"/>
        <end position="28"/>
    </location>
</feature>
<evidence type="ECO:0000313" key="2">
    <source>
        <dbReference type="EMBL" id="GFN79044.1"/>
    </source>
</evidence>
<protein>
    <submittedName>
        <fullName evidence="2">Uncharacterized protein</fullName>
    </submittedName>
</protein>
<gene>
    <name evidence="2" type="ORF">PoB_000555000</name>
</gene>
<name>A0AAV3Y967_9GAST</name>
<sequence>MGFLDSKGSGWEVVGMGKMGKGVGGGAKQGKRREKDRSGGGKGNGEGPVRGEMWGGTKKSAVRHQSPMCTVACPYEGRYVQSASVYTATVLCSPDVYENDGRNTCGQ</sequence>
<keyword evidence="3" id="KW-1185">Reference proteome</keyword>
<dbReference type="EMBL" id="BLXT01000640">
    <property type="protein sequence ID" value="GFN79044.1"/>
    <property type="molecule type" value="Genomic_DNA"/>
</dbReference>
<dbReference type="AlphaFoldDB" id="A0AAV3Y967"/>
<accession>A0AAV3Y967</accession>
<comment type="caution">
    <text evidence="2">The sequence shown here is derived from an EMBL/GenBank/DDBJ whole genome shotgun (WGS) entry which is preliminary data.</text>
</comment>
<reference evidence="2 3" key="1">
    <citation type="journal article" date="2021" name="Elife">
        <title>Chloroplast acquisition without the gene transfer in kleptoplastic sea slugs, Plakobranchus ocellatus.</title>
        <authorList>
            <person name="Maeda T."/>
            <person name="Takahashi S."/>
            <person name="Yoshida T."/>
            <person name="Shimamura S."/>
            <person name="Takaki Y."/>
            <person name="Nagai Y."/>
            <person name="Toyoda A."/>
            <person name="Suzuki Y."/>
            <person name="Arimoto A."/>
            <person name="Ishii H."/>
            <person name="Satoh N."/>
            <person name="Nishiyama T."/>
            <person name="Hasebe M."/>
            <person name="Maruyama T."/>
            <person name="Minagawa J."/>
            <person name="Obokata J."/>
            <person name="Shigenobu S."/>
        </authorList>
    </citation>
    <scope>NUCLEOTIDE SEQUENCE [LARGE SCALE GENOMIC DNA]</scope>
</reference>
<feature type="region of interest" description="Disordered" evidence="1">
    <location>
        <begin position="1"/>
        <end position="61"/>
    </location>
</feature>
<dbReference type="Proteomes" id="UP000735302">
    <property type="component" value="Unassembled WGS sequence"/>
</dbReference>